<dbReference type="RefSeq" id="WP_147387396.1">
    <property type="nucleotide sequence ID" value="NZ_JACOOK010000006.1"/>
</dbReference>
<sequence>MRFHSLLLCTLFCIATGRDSLAARPKDRDDRGCATYNILDFGAKNDGTTDCAPAFEKIFRRMEGKRQVEIVLPAGSFRISRRIVFDQPQFGGYDYHSGICVRGAGEDATELICDNEDGGLYFNLATNMLTVTVCDLSLVAVKKGLGTAVEFNTADQNPGDHHSRMFQARNLLVRGPHFSNGYFANGIVVKNAWYPMLDNVKITSEYGDSHGKMAAGFALLDCYSPLVDKCYFWGGAEYGLLYRSEIDSEDGIVSDCYFVGQDTGIRVRLSARTDGWGEPAFHLTDSHIHYKVKGLALKGIRQGFVSGNLFYCFNRAASRWHADPDSVSSYTSKDIECDAVNDFIVSHNQFAEPASPKRVCIDILPNSGNLLIDGNIFNMDGTAIRNRSQVSSRCIGNVYTGSPDFTKSADGANALIRYVDPNGTLKTLDFE</sequence>
<evidence type="ECO:0000313" key="3">
    <source>
        <dbReference type="Proteomes" id="UP000636891"/>
    </source>
</evidence>
<dbReference type="InterPro" id="IPR024535">
    <property type="entry name" value="RHGA/B-epi-like_pectate_lyase"/>
</dbReference>
<organism evidence="2 3">
    <name type="scientific">Alistipes hominis</name>
    <dbReference type="NCBI Taxonomy" id="2763015"/>
    <lineage>
        <taxon>Bacteria</taxon>
        <taxon>Pseudomonadati</taxon>
        <taxon>Bacteroidota</taxon>
        <taxon>Bacteroidia</taxon>
        <taxon>Bacteroidales</taxon>
        <taxon>Rikenellaceae</taxon>
        <taxon>Alistipes</taxon>
    </lineage>
</organism>
<dbReference type="EMBL" id="JACOOK010000006">
    <property type="protein sequence ID" value="MBC5617536.1"/>
    <property type="molecule type" value="Genomic_DNA"/>
</dbReference>
<dbReference type="Gene3D" id="2.160.20.10">
    <property type="entry name" value="Single-stranded right-handed beta-helix, Pectin lyase-like"/>
    <property type="match status" value="1"/>
</dbReference>
<dbReference type="InterPro" id="IPR012334">
    <property type="entry name" value="Pectin_lyas_fold"/>
</dbReference>
<dbReference type="InterPro" id="IPR011050">
    <property type="entry name" value="Pectin_lyase_fold/virulence"/>
</dbReference>
<feature type="domain" description="Rhamnogalacturonase A/B/Epimerase-like pectate lyase" evidence="1">
    <location>
        <begin position="37"/>
        <end position="94"/>
    </location>
</feature>
<dbReference type="Proteomes" id="UP000636891">
    <property type="component" value="Unassembled WGS sequence"/>
</dbReference>
<comment type="caution">
    <text evidence="2">The sequence shown here is derived from an EMBL/GenBank/DDBJ whole genome shotgun (WGS) entry which is preliminary data.</text>
</comment>
<evidence type="ECO:0000259" key="1">
    <source>
        <dbReference type="Pfam" id="PF12708"/>
    </source>
</evidence>
<accession>A0ABR7CPE0</accession>
<dbReference type="SUPFAM" id="SSF51126">
    <property type="entry name" value="Pectin lyase-like"/>
    <property type="match status" value="1"/>
</dbReference>
<keyword evidence="3" id="KW-1185">Reference proteome</keyword>
<protein>
    <recommendedName>
        <fullName evidence="1">Rhamnogalacturonase A/B/Epimerase-like pectate lyase domain-containing protein</fullName>
    </recommendedName>
</protein>
<dbReference type="Pfam" id="PF12708">
    <property type="entry name" value="Pect-lyase_RHGA_epim"/>
    <property type="match status" value="1"/>
</dbReference>
<name>A0ABR7CPE0_9BACT</name>
<gene>
    <name evidence="2" type="ORF">H8S08_10985</name>
</gene>
<evidence type="ECO:0000313" key="2">
    <source>
        <dbReference type="EMBL" id="MBC5617536.1"/>
    </source>
</evidence>
<proteinExistence type="predicted"/>
<reference evidence="2 3" key="1">
    <citation type="submission" date="2020-08" db="EMBL/GenBank/DDBJ databases">
        <title>Genome public.</title>
        <authorList>
            <person name="Liu C."/>
            <person name="Sun Q."/>
        </authorList>
    </citation>
    <scope>NUCLEOTIDE SEQUENCE [LARGE SCALE GENOMIC DNA]</scope>
    <source>
        <strain evidence="2 3">New-7</strain>
    </source>
</reference>